<keyword evidence="3 4" id="KW-0687">Ribonucleoprotein</keyword>
<reference evidence="6" key="1">
    <citation type="journal article" date="2008" name="Nat. Genet.">
        <title>The Pristionchus pacificus genome provides a unique perspective on nematode lifestyle and parasitism.</title>
        <authorList>
            <person name="Dieterich C."/>
            <person name="Clifton S.W."/>
            <person name="Schuster L.N."/>
            <person name="Chinwalla A."/>
            <person name="Delehaunty K."/>
            <person name="Dinkelacker I."/>
            <person name="Fulton L."/>
            <person name="Fulton R."/>
            <person name="Godfrey J."/>
            <person name="Minx P."/>
            <person name="Mitreva M."/>
            <person name="Roeseler W."/>
            <person name="Tian H."/>
            <person name="Witte H."/>
            <person name="Yang S.P."/>
            <person name="Wilson R.K."/>
            <person name="Sommer R.J."/>
        </authorList>
    </citation>
    <scope>NUCLEOTIDE SEQUENCE [LARGE SCALE GENOMIC DNA]</scope>
    <source>
        <strain evidence="6">PS312</strain>
    </source>
</reference>
<dbReference type="Pfam" id="PF01294">
    <property type="entry name" value="Ribosomal_L13e"/>
    <property type="match status" value="1"/>
</dbReference>
<dbReference type="GO" id="GO:0022625">
    <property type="term" value="C:cytosolic large ribosomal subunit"/>
    <property type="evidence" value="ECO:0000318"/>
    <property type="project" value="GO_Central"/>
</dbReference>
<evidence type="ECO:0000256" key="1">
    <source>
        <dbReference type="ARBA" id="ARBA00005640"/>
    </source>
</evidence>
<evidence type="ECO:0000313" key="5">
    <source>
        <dbReference type="EnsemblMetazoa" id="PPA32136.1"/>
    </source>
</evidence>
<organism evidence="5 6">
    <name type="scientific">Pristionchus pacificus</name>
    <name type="common">Parasitic nematode worm</name>
    <dbReference type="NCBI Taxonomy" id="54126"/>
    <lineage>
        <taxon>Eukaryota</taxon>
        <taxon>Metazoa</taxon>
        <taxon>Ecdysozoa</taxon>
        <taxon>Nematoda</taxon>
        <taxon>Chromadorea</taxon>
        <taxon>Rhabditida</taxon>
        <taxon>Rhabditina</taxon>
        <taxon>Diplogasteromorpha</taxon>
        <taxon>Diplogasteroidea</taxon>
        <taxon>Neodiplogasteridae</taxon>
        <taxon>Pristionchus</taxon>
    </lineage>
</organism>
<protein>
    <recommendedName>
        <fullName evidence="4">60S ribosomal protein L13</fullName>
    </recommendedName>
</protein>
<evidence type="ECO:0000256" key="2">
    <source>
        <dbReference type="ARBA" id="ARBA00022980"/>
    </source>
</evidence>
<keyword evidence="2 4" id="KW-0689">Ribosomal protein</keyword>
<dbReference type="InterPro" id="IPR018256">
    <property type="entry name" value="Ribosomal_eL13_CS"/>
</dbReference>
<proteinExistence type="inferred from homology"/>
<name>A0A2A6BUB5_PRIPA</name>
<dbReference type="PANTHER" id="PTHR11722:SF0">
    <property type="entry name" value="LARGE RIBOSOMAL SUBUNIT PROTEIN EL13"/>
    <property type="match status" value="1"/>
</dbReference>
<sequence>MAPKGNNMIPNAHFHKHWEMRIKTWFNQPARKQRRRLARVAKASKVAPRPVAGFLRPAVRCVTQRYNRRVRLGRGFTLDELKEAGISKVDARGIGIAVDYRRTNKSLESQKPNVERLKAYKAKLILFPKKLAAPKKGDSSAEELKVAAQLRGTVLPLAKIVPEQTARAITEAERKVDVYRHLRRVRADKKYAGKREQKAKADADDGIGKAK</sequence>
<reference evidence="5" key="2">
    <citation type="submission" date="2022-06" db="UniProtKB">
        <authorList>
            <consortium name="EnsemblMetazoa"/>
        </authorList>
    </citation>
    <scope>IDENTIFICATION</scope>
    <source>
        <strain evidence="5">PS312</strain>
    </source>
</reference>
<dbReference type="GO" id="GO:0006412">
    <property type="term" value="P:translation"/>
    <property type="evidence" value="ECO:0007669"/>
    <property type="project" value="InterPro"/>
</dbReference>
<comment type="similarity">
    <text evidence="1 4">Belongs to the eukaryotic ribosomal protein eL13 family.</text>
</comment>
<dbReference type="AlphaFoldDB" id="A0A2A6BUB5"/>
<dbReference type="PROSITE" id="PS01104">
    <property type="entry name" value="RIBOSOMAL_L13E"/>
    <property type="match status" value="1"/>
</dbReference>
<accession>A0A2A6BUB5</accession>
<dbReference type="HAMAP" id="MF_00499">
    <property type="entry name" value="Ribosomal_eL13"/>
    <property type="match status" value="1"/>
</dbReference>
<evidence type="ECO:0000313" key="6">
    <source>
        <dbReference type="Proteomes" id="UP000005239"/>
    </source>
</evidence>
<dbReference type="Gene3D" id="1.20.5.110">
    <property type="match status" value="1"/>
</dbReference>
<keyword evidence="6" id="KW-1185">Reference proteome</keyword>
<dbReference type="InterPro" id="IPR001380">
    <property type="entry name" value="Ribosomal_eL13"/>
</dbReference>
<dbReference type="GO" id="GO:0003735">
    <property type="term" value="F:structural constituent of ribosome"/>
    <property type="evidence" value="ECO:0000318"/>
    <property type="project" value="GO_Central"/>
</dbReference>
<dbReference type="EnsemblMetazoa" id="PPA32136.1">
    <property type="protein sequence ID" value="PPA32136.1"/>
    <property type="gene ID" value="WBGene00204999"/>
</dbReference>
<dbReference type="GO" id="GO:0003723">
    <property type="term" value="F:RNA binding"/>
    <property type="evidence" value="ECO:0000318"/>
    <property type="project" value="GO_Central"/>
</dbReference>
<dbReference type="OrthoDB" id="10264538at2759"/>
<evidence type="ECO:0000256" key="4">
    <source>
        <dbReference type="RuleBase" id="RU000572"/>
    </source>
</evidence>
<gene>
    <name evidence="5" type="primary">WBGene00204999</name>
</gene>
<accession>A0A8R1UII6</accession>
<evidence type="ECO:0000256" key="3">
    <source>
        <dbReference type="ARBA" id="ARBA00023274"/>
    </source>
</evidence>
<dbReference type="PANTHER" id="PTHR11722">
    <property type="entry name" value="60S RIBOSOMAL PROTEIN L13"/>
    <property type="match status" value="1"/>
</dbReference>
<dbReference type="Proteomes" id="UP000005239">
    <property type="component" value="Unassembled WGS sequence"/>
</dbReference>